<proteinExistence type="predicted"/>
<dbReference type="EMBL" id="CAXAMN010028250">
    <property type="protein sequence ID" value="CAK9115824.1"/>
    <property type="molecule type" value="Genomic_DNA"/>
</dbReference>
<evidence type="ECO:0000256" key="1">
    <source>
        <dbReference type="SAM" id="MobiDB-lite"/>
    </source>
</evidence>
<feature type="transmembrane region" description="Helical" evidence="2">
    <location>
        <begin position="431"/>
        <end position="454"/>
    </location>
</feature>
<feature type="region of interest" description="Disordered" evidence="1">
    <location>
        <begin position="963"/>
        <end position="1006"/>
    </location>
</feature>
<feature type="transmembrane region" description="Helical" evidence="2">
    <location>
        <begin position="238"/>
        <end position="258"/>
    </location>
</feature>
<comment type="caution">
    <text evidence="4">The sequence shown here is derived from an EMBL/GenBank/DDBJ whole genome shotgun (WGS) entry which is preliminary data.</text>
</comment>
<reference evidence="4 5" key="1">
    <citation type="submission" date="2024-02" db="EMBL/GenBank/DDBJ databases">
        <authorList>
            <person name="Chen Y."/>
            <person name="Shah S."/>
            <person name="Dougan E. K."/>
            <person name="Thang M."/>
            <person name="Chan C."/>
        </authorList>
    </citation>
    <scope>NUCLEOTIDE SEQUENCE [LARGE SCALE GENOMIC DNA]</scope>
</reference>
<keyword evidence="3" id="KW-0732">Signal</keyword>
<gene>
    <name evidence="4" type="ORF">CCMP2556_LOCUS53564</name>
</gene>
<protein>
    <submittedName>
        <fullName evidence="4">Uncharacterized protein</fullName>
    </submittedName>
</protein>
<name>A0ABP0STQ6_9DINO</name>
<feature type="region of interest" description="Disordered" evidence="1">
    <location>
        <begin position="885"/>
        <end position="933"/>
    </location>
</feature>
<keyword evidence="2" id="KW-1133">Transmembrane helix</keyword>
<feature type="transmembrane region" description="Helical" evidence="2">
    <location>
        <begin position="935"/>
        <end position="957"/>
    </location>
</feature>
<sequence length="1493" mass="162645">MFRRLWILMALCAATDVQVVDMFRAAKNPVSSGKETRNMTNNNLADIQGVLRYLHQEIVVEHAQGDPQRTERKYGIDSIARYRVSVRNPNSIDAKAPILGFSPAFTAFDYGVATSPSAANRQVGDFVGIQRHDQSDVAMIVAYPYYWFSLPGLCPNLPWTCIKGSSKPNCPKKASDVGVVPQVCQDRGCAGKKDEEAQKCQANFSDPDSLGDCCLRYSNGDEKEQAWISTSTMGTKVAVMYAFCSVFALVLQSIATQIKWHSLRFMNSITSMTLMKMETGLLYTRVDTGSSLLCFYRDQSRLKPGMCDRLSEGITLQDAADEWCSPLLIATFPAPCEGFKMAYFMGMGALFAMALNVVAIIVCLFLIAQYLEGTLHKGSYRLWAMGIHIIATLILLGSYAMYIILAIRALDDVGGKGVPLLAMASKGTGMSLGVVVMGAGLIFQILAAALLVAVKLGDEETKDEKEVRKWMKEDARWAQEGGYGGEYGSWGYGESFQATQYEGYDPNHFAYDPNQAAFAAPQFAAATPWDAGAMPTAVGADPMAASFSKVVIQGGLCEGPPTGQHGCVYSYPALEDKDVMSLDELVGIPSMKCGASGERACTDWADWRKNCYDPENKYKKRFQKTDNPDKTMKVEVVATDYCVEYDLHPYCQDREGLCTNVDCQGLTDSEKEIGLPFWLGRCEEGQNTKRAEAIARKALGQENLKNHVMVDKELLTSNFKCGSGSGMCKPNPDGGPYCSRQFGGVCTPLPHRLRQLPFQNAAQFVTCPFDVLAIGGYTPPQGTECKSQDAADICCLYGIGGGCSKSYADGSSADLTVAGFLGVMAASLKDPDQMYNFAVHWIQENGGKVEKEDQLKEEVYWMWRIHPSKRAAEEWDKFQENLKASSAVSFPDEPGKPTDEPGEPTEEPPGETTVSPGAQTTPSPGPDDEPPARPFPIWTIVAAVGAAAFLVAGWFYLYRNPNQRRGSSVEEDRRSLPFGGSQRPRDGHFTATLRPEGSPKAEAMSSTLALHGMTESALLNSFVRAKEGHEKDECFPAVEPTSCVTRVPPPPPGGQWVRGFQMVECSATTGSSHGVLKAVAGSSAVRLGVVRGAAVRGAEGSVGLGARDLSGWSIRVVGDPMAMVAGGALTRTARIPPAVPLNSERIAEGKQRWIAELKKRVEKLVPSLNFLLLQTLKRDSCVHQVVQNTQDLLFDVCSFVERWASPDATRGVSDVELLDHYLNELEFACLSVTMAVNVLHAAEDGQMGVVDGRSSLPSLKSLLRASQRIQDVYGQIGELSASRGELYSQAEDGAWTLLLGPAILAVRADEVPGFLRYGLQVSPGLSVQEDEASDDVRLWDFRIEVALDAQLLEAQELQLTCVAPGCEVLRWKGGCFESRAACDFPDAELVEEDAGSSPSSRSFWQRRHQRLLSAGLSPGEVAEGSSSYAFVFDDDSCDAAVLQPREVLLMARLCAFDTGHQQFTKFDAEERSCPPHLQSSDELIALLTAFHTA</sequence>
<keyword evidence="5" id="KW-1185">Reference proteome</keyword>
<evidence type="ECO:0000256" key="3">
    <source>
        <dbReference type="SAM" id="SignalP"/>
    </source>
</evidence>
<keyword evidence="2" id="KW-0812">Transmembrane</keyword>
<feature type="signal peptide" evidence="3">
    <location>
        <begin position="1"/>
        <end position="19"/>
    </location>
</feature>
<feature type="chain" id="PRO_5046730066" evidence="3">
    <location>
        <begin position="20"/>
        <end position="1493"/>
    </location>
</feature>
<accession>A0ABP0STQ6</accession>
<feature type="transmembrane region" description="Helical" evidence="2">
    <location>
        <begin position="349"/>
        <end position="371"/>
    </location>
</feature>
<evidence type="ECO:0000313" key="4">
    <source>
        <dbReference type="EMBL" id="CAK9115824.1"/>
    </source>
</evidence>
<evidence type="ECO:0000256" key="2">
    <source>
        <dbReference type="SAM" id="Phobius"/>
    </source>
</evidence>
<feature type="compositionally biased region" description="Acidic residues" evidence="1">
    <location>
        <begin position="900"/>
        <end position="909"/>
    </location>
</feature>
<dbReference type="Proteomes" id="UP001642484">
    <property type="component" value="Unassembled WGS sequence"/>
</dbReference>
<organism evidence="4 5">
    <name type="scientific">Durusdinium trenchii</name>
    <dbReference type="NCBI Taxonomy" id="1381693"/>
    <lineage>
        <taxon>Eukaryota</taxon>
        <taxon>Sar</taxon>
        <taxon>Alveolata</taxon>
        <taxon>Dinophyceae</taxon>
        <taxon>Suessiales</taxon>
        <taxon>Symbiodiniaceae</taxon>
        <taxon>Durusdinium</taxon>
    </lineage>
</organism>
<keyword evidence="2" id="KW-0472">Membrane</keyword>
<feature type="transmembrane region" description="Helical" evidence="2">
    <location>
        <begin position="383"/>
        <end position="410"/>
    </location>
</feature>
<evidence type="ECO:0000313" key="5">
    <source>
        <dbReference type="Proteomes" id="UP001642484"/>
    </source>
</evidence>